<name>A0A327PCH0_9BACT</name>
<dbReference type="GO" id="GO:0070063">
    <property type="term" value="F:RNA polymerase binding"/>
    <property type="evidence" value="ECO:0007669"/>
    <property type="project" value="InterPro"/>
</dbReference>
<dbReference type="GO" id="GO:0003677">
    <property type="term" value="F:DNA binding"/>
    <property type="evidence" value="ECO:0007669"/>
    <property type="project" value="InterPro"/>
</dbReference>
<keyword evidence="3" id="KW-0648">Protein biosynthesis</keyword>
<proteinExistence type="predicted"/>
<dbReference type="SUPFAM" id="SSF54534">
    <property type="entry name" value="FKBP-like"/>
    <property type="match status" value="1"/>
</dbReference>
<dbReference type="OrthoDB" id="1094048at2"/>
<dbReference type="FunFam" id="3.10.50.30:FF:000001">
    <property type="entry name" value="Transcription elongation factor GreA"/>
    <property type="match status" value="1"/>
</dbReference>
<dbReference type="PANTHER" id="PTHR30437:SF4">
    <property type="entry name" value="TRANSCRIPTION ELONGATION FACTOR GREA"/>
    <property type="match status" value="1"/>
</dbReference>
<dbReference type="GO" id="GO:0006354">
    <property type="term" value="P:DNA-templated transcription elongation"/>
    <property type="evidence" value="ECO:0007669"/>
    <property type="project" value="TreeGrafter"/>
</dbReference>
<evidence type="ECO:0000313" key="4">
    <source>
        <dbReference type="Proteomes" id="UP000249610"/>
    </source>
</evidence>
<evidence type="ECO:0000259" key="2">
    <source>
        <dbReference type="Pfam" id="PF01272"/>
    </source>
</evidence>
<dbReference type="InterPro" id="IPR036953">
    <property type="entry name" value="GreA/GreB_C_sf"/>
</dbReference>
<dbReference type="GO" id="GO:0032784">
    <property type="term" value="P:regulation of DNA-templated transcription elongation"/>
    <property type="evidence" value="ECO:0007669"/>
    <property type="project" value="InterPro"/>
</dbReference>
<keyword evidence="4" id="KW-1185">Reference proteome</keyword>
<organism evidence="3 4">
    <name type="scientific">Algoriphagus yeomjeoni</name>
    <dbReference type="NCBI Taxonomy" id="291403"/>
    <lineage>
        <taxon>Bacteria</taxon>
        <taxon>Pseudomonadati</taxon>
        <taxon>Bacteroidota</taxon>
        <taxon>Cytophagia</taxon>
        <taxon>Cytophagales</taxon>
        <taxon>Cyclobacteriaceae</taxon>
        <taxon>Algoriphagus</taxon>
    </lineage>
</organism>
<feature type="domain" description="Transcription elongation factor GreA/GreB C-terminal" evidence="2">
    <location>
        <begin position="90"/>
        <end position="165"/>
    </location>
</feature>
<dbReference type="GO" id="GO:0003746">
    <property type="term" value="F:translation elongation factor activity"/>
    <property type="evidence" value="ECO:0007669"/>
    <property type="project" value="UniProtKB-KW"/>
</dbReference>
<comment type="caution">
    <text evidence="3">The sequence shown here is derived from an EMBL/GenBank/DDBJ whole genome shotgun (WGS) entry which is preliminary data.</text>
</comment>
<evidence type="ECO:0000256" key="1">
    <source>
        <dbReference type="SAM" id="MobiDB-lite"/>
    </source>
</evidence>
<keyword evidence="3" id="KW-0251">Elongation factor</keyword>
<accession>A0A327PCH0</accession>
<dbReference type="InterPro" id="IPR023459">
    <property type="entry name" value="Tscrpt_elong_fac_GreA/B_fam"/>
</dbReference>
<reference evidence="3 4" key="1">
    <citation type="submission" date="2018-06" db="EMBL/GenBank/DDBJ databases">
        <title>Genomic Encyclopedia of Archaeal and Bacterial Type Strains, Phase II (KMG-II): from individual species to whole genera.</title>
        <authorList>
            <person name="Goeker M."/>
        </authorList>
    </citation>
    <scope>NUCLEOTIDE SEQUENCE [LARGE SCALE GENOMIC DNA]</scope>
    <source>
        <strain evidence="3 4">DSM 23446</strain>
    </source>
</reference>
<dbReference type="Proteomes" id="UP000249610">
    <property type="component" value="Unassembled WGS sequence"/>
</dbReference>
<dbReference type="EMBL" id="QLLK01000006">
    <property type="protein sequence ID" value="RAI89403.1"/>
    <property type="molecule type" value="Genomic_DNA"/>
</dbReference>
<dbReference type="Pfam" id="PF01272">
    <property type="entry name" value="GreA_GreB"/>
    <property type="match status" value="1"/>
</dbReference>
<dbReference type="RefSeq" id="WP_111611778.1">
    <property type="nucleotide sequence ID" value="NZ_QLLK01000006.1"/>
</dbReference>
<dbReference type="PANTHER" id="PTHR30437">
    <property type="entry name" value="TRANSCRIPTION ELONGATION FACTOR GREA"/>
    <property type="match status" value="1"/>
</dbReference>
<dbReference type="Gene3D" id="3.10.50.30">
    <property type="entry name" value="Transcription elongation factor, GreA/GreB, C-terminal domain"/>
    <property type="match status" value="1"/>
</dbReference>
<evidence type="ECO:0000313" key="3">
    <source>
        <dbReference type="EMBL" id="RAI89403.1"/>
    </source>
</evidence>
<gene>
    <name evidence="3" type="ORF">LV83_02445</name>
</gene>
<dbReference type="InterPro" id="IPR001437">
    <property type="entry name" value="Tscrpt_elong_fac_GreA/B_C"/>
</dbReference>
<sequence length="166" mass="18458">MSRGFVKEDDQEETPLVPPRAEVPNGVTNYVTQNGMNELLAEKQCLLDEKASIDASTEQEKRIASNFINAKIHLLEERIAIAKIVNLSDQPQDEIRFGATVTLKIGNSPKTQTYQIVGVDEADIAKNKISFISPIAKILIGKKVGDKAILKLAKEDRVFEVMEICY</sequence>
<protein>
    <submittedName>
        <fullName evidence="3">Transcription elongation factor GreB</fullName>
    </submittedName>
</protein>
<dbReference type="PIRSF" id="PIRSF006092">
    <property type="entry name" value="GreA_GreB"/>
    <property type="match status" value="1"/>
</dbReference>
<dbReference type="AlphaFoldDB" id="A0A327PCH0"/>
<feature type="region of interest" description="Disordered" evidence="1">
    <location>
        <begin position="1"/>
        <end position="24"/>
    </location>
</feature>